<protein>
    <recommendedName>
        <fullName evidence="1">RNase H type-1 domain-containing protein</fullName>
    </recommendedName>
</protein>
<sequence>MEGKKKLLILNLFQFSVPVRNCDKLDSLSRRFWWKPKEKEGRYIAWKRWNKLCQPRCVGGLGFKNTREVIEALLAKFAWMVASGKQSLCMEVLRSKYKVKEDWLRSEPSKFASPTWRAIERAKKLIEKGACFLLGDGKSINIWADPWVPWTEDFMPKPRIDDYLQLPNKAHHVIDHNFKAWDEDMVKEVFSAKDAQAILSIPIPHHPKQDRLIWLPDSQGTFIFARALWAVVGWGIRIDIAPLTSSENILKLIINPPDAPIPANEQWIVTLNMALIMDEIWNSRNRKLFKQDQTNLINAKRSCSTSWSPPSPNHIKINVDAALNSSKSALAVVARNHLGKALFVWGKVHQLCPPLQAKALALLWAAHLTIQNRWYSVMFEGDSKICFDALNHPNQTPRWSVDTLVSNICSLSSCFSSCKFGWVRKSSNSAAHVAARFALNCMQSFCFSEAMLPLAIEAVCKGETSSCFPS</sequence>
<organism evidence="2 3">
    <name type="scientific">Lithocarpus litseifolius</name>
    <dbReference type="NCBI Taxonomy" id="425828"/>
    <lineage>
        <taxon>Eukaryota</taxon>
        <taxon>Viridiplantae</taxon>
        <taxon>Streptophyta</taxon>
        <taxon>Embryophyta</taxon>
        <taxon>Tracheophyta</taxon>
        <taxon>Spermatophyta</taxon>
        <taxon>Magnoliopsida</taxon>
        <taxon>eudicotyledons</taxon>
        <taxon>Gunneridae</taxon>
        <taxon>Pentapetalae</taxon>
        <taxon>rosids</taxon>
        <taxon>fabids</taxon>
        <taxon>Fagales</taxon>
        <taxon>Fagaceae</taxon>
        <taxon>Lithocarpus</taxon>
    </lineage>
</organism>
<dbReference type="InterPro" id="IPR052929">
    <property type="entry name" value="RNase_H-like_EbsB-rel"/>
</dbReference>
<reference evidence="2 3" key="1">
    <citation type="submission" date="2024-01" db="EMBL/GenBank/DDBJ databases">
        <title>A telomere-to-telomere, gap-free genome of sweet tea (Lithocarpus litseifolius).</title>
        <authorList>
            <person name="Zhou J."/>
        </authorList>
    </citation>
    <scope>NUCLEOTIDE SEQUENCE [LARGE SCALE GENOMIC DNA]</scope>
    <source>
        <strain evidence="2">Zhou-2022a</strain>
        <tissue evidence="2">Leaf</tissue>
    </source>
</reference>
<dbReference type="InterPro" id="IPR036397">
    <property type="entry name" value="RNaseH_sf"/>
</dbReference>
<gene>
    <name evidence="2" type="ORF">SO802_000343</name>
</gene>
<dbReference type="GO" id="GO:0003676">
    <property type="term" value="F:nucleic acid binding"/>
    <property type="evidence" value="ECO:0007669"/>
    <property type="project" value="InterPro"/>
</dbReference>
<comment type="caution">
    <text evidence="2">The sequence shown here is derived from an EMBL/GenBank/DDBJ whole genome shotgun (WGS) entry which is preliminary data.</text>
</comment>
<dbReference type="GO" id="GO:0004523">
    <property type="term" value="F:RNA-DNA hybrid ribonuclease activity"/>
    <property type="evidence" value="ECO:0007669"/>
    <property type="project" value="InterPro"/>
</dbReference>
<feature type="domain" description="RNase H type-1" evidence="1">
    <location>
        <begin position="318"/>
        <end position="438"/>
    </location>
</feature>
<dbReference type="PANTHER" id="PTHR47074:SF11">
    <property type="entry name" value="REVERSE TRANSCRIPTASE-LIKE PROTEIN"/>
    <property type="match status" value="1"/>
</dbReference>
<dbReference type="EMBL" id="JAZDWU010000001">
    <property type="protein sequence ID" value="KAL0013274.1"/>
    <property type="molecule type" value="Genomic_DNA"/>
</dbReference>
<dbReference type="Pfam" id="PF13456">
    <property type="entry name" value="RVT_3"/>
    <property type="match status" value="1"/>
</dbReference>
<name>A0AAW2DT38_9ROSI</name>
<dbReference type="PANTHER" id="PTHR47074">
    <property type="entry name" value="BNAC02G40300D PROTEIN"/>
    <property type="match status" value="1"/>
</dbReference>
<evidence type="ECO:0000313" key="2">
    <source>
        <dbReference type="EMBL" id="KAL0013274.1"/>
    </source>
</evidence>
<evidence type="ECO:0000259" key="1">
    <source>
        <dbReference type="Pfam" id="PF13456"/>
    </source>
</evidence>
<dbReference type="InterPro" id="IPR002156">
    <property type="entry name" value="RNaseH_domain"/>
</dbReference>
<dbReference type="InterPro" id="IPR012337">
    <property type="entry name" value="RNaseH-like_sf"/>
</dbReference>
<dbReference type="Proteomes" id="UP001459277">
    <property type="component" value="Unassembled WGS sequence"/>
</dbReference>
<accession>A0AAW2DT38</accession>
<proteinExistence type="predicted"/>
<evidence type="ECO:0000313" key="3">
    <source>
        <dbReference type="Proteomes" id="UP001459277"/>
    </source>
</evidence>
<keyword evidence="3" id="KW-1185">Reference proteome</keyword>
<dbReference type="AlphaFoldDB" id="A0AAW2DT38"/>
<dbReference type="SUPFAM" id="SSF53098">
    <property type="entry name" value="Ribonuclease H-like"/>
    <property type="match status" value="1"/>
</dbReference>
<dbReference type="Gene3D" id="3.30.420.10">
    <property type="entry name" value="Ribonuclease H-like superfamily/Ribonuclease H"/>
    <property type="match status" value="1"/>
</dbReference>